<evidence type="ECO:0000313" key="3">
    <source>
        <dbReference type="EMBL" id="MFD0792687.1"/>
    </source>
</evidence>
<gene>
    <name evidence="3" type="ORF">ACFQZX_03600</name>
</gene>
<dbReference type="PANTHER" id="PTHR36842">
    <property type="entry name" value="PROTEIN TOLB HOMOLOG"/>
    <property type="match status" value="1"/>
</dbReference>
<reference evidence="4" key="1">
    <citation type="journal article" date="2019" name="Int. J. Syst. Evol. Microbiol.">
        <title>The Global Catalogue of Microorganisms (GCM) 10K type strain sequencing project: providing services to taxonomists for standard genome sequencing and annotation.</title>
        <authorList>
            <consortium name="The Broad Institute Genomics Platform"/>
            <consortium name="The Broad Institute Genome Sequencing Center for Infectious Disease"/>
            <person name="Wu L."/>
            <person name="Ma J."/>
        </authorList>
    </citation>
    <scope>NUCLEOTIDE SEQUENCE [LARGE SCALE GENOMIC DNA]</scope>
    <source>
        <strain evidence="4">CCUG 61484</strain>
    </source>
</reference>
<dbReference type="RefSeq" id="WP_377111372.1">
    <property type="nucleotide sequence ID" value="NZ_JBHTHZ010000002.1"/>
</dbReference>
<protein>
    <submittedName>
        <fullName evidence="3">TolB family protein</fullName>
    </submittedName>
</protein>
<comment type="caution">
    <text evidence="3">The sequence shown here is derived from an EMBL/GenBank/DDBJ whole genome shotgun (WGS) entry which is preliminary data.</text>
</comment>
<dbReference type="InterPro" id="IPR011042">
    <property type="entry name" value="6-blade_b-propeller_TolB-like"/>
</dbReference>
<dbReference type="SUPFAM" id="SSF69304">
    <property type="entry name" value="Tricorn protease N-terminal domain"/>
    <property type="match status" value="1"/>
</dbReference>
<feature type="domain" description="Prolow-density lipoprotein receptor-related protein 1-like beta-propeller" evidence="2">
    <location>
        <begin position="51"/>
        <end position="316"/>
    </location>
</feature>
<dbReference type="Proteomes" id="UP001597010">
    <property type="component" value="Unassembled WGS sequence"/>
</dbReference>
<keyword evidence="1" id="KW-0732">Signal</keyword>
<evidence type="ECO:0000259" key="2">
    <source>
        <dbReference type="Pfam" id="PF16472"/>
    </source>
</evidence>
<keyword evidence="4" id="KW-1185">Reference proteome</keyword>
<feature type="chain" id="PRO_5046793358" evidence="1">
    <location>
        <begin position="23"/>
        <end position="332"/>
    </location>
</feature>
<dbReference type="PANTHER" id="PTHR36842:SF1">
    <property type="entry name" value="PROTEIN TOLB"/>
    <property type="match status" value="1"/>
</dbReference>
<dbReference type="PROSITE" id="PS51257">
    <property type="entry name" value="PROKAR_LIPOPROTEIN"/>
    <property type="match status" value="1"/>
</dbReference>
<dbReference type="InterPro" id="IPR032485">
    <property type="entry name" value="LRP1-like_beta_prop"/>
</dbReference>
<dbReference type="EMBL" id="JBHTHZ010000002">
    <property type="protein sequence ID" value="MFD0792687.1"/>
    <property type="molecule type" value="Genomic_DNA"/>
</dbReference>
<feature type="signal peptide" evidence="1">
    <location>
        <begin position="1"/>
        <end position="22"/>
    </location>
</feature>
<evidence type="ECO:0000256" key="1">
    <source>
        <dbReference type="SAM" id="SignalP"/>
    </source>
</evidence>
<evidence type="ECO:0000313" key="4">
    <source>
        <dbReference type="Proteomes" id="UP001597010"/>
    </source>
</evidence>
<dbReference type="Pfam" id="PF16472">
    <property type="entry name" value="DUF5050"/>
    <property type="match status" value="1"/>
</dbReference>
<sequence>MKKNLTFATIACVSLLSVTLFTGCSKSSDDGPEPPAATTTVFYRLSRENAAADELWQINDDGTNNHQINISLPNGWQLDDEDMAEVSNDGKTIVFLASAENTSKYAMYKCNVDGSNVQPILTNVDNGLALQGFINNNTVLFWQANSNYDYELYSVNLDGGNKKKINISLPEDISLGDEELAKVTSDGKTIVFLTQHKSTEAPSVYKCNIDGSNAALISAEAAGTSLALQDIAADNTILYRKGSNTSDDEELWAVNLDGSNKHKINIALTAGLSLQNEEMAKATADGNLVFSTTNANSEQAIYKAKLDGSGVTLISKIPSHYYVAIQSVKTIQ</sequence>
<dbReference type="Gene3D" id="2.120.10.30">
    <property type="entry name" value="TolB, C-terminal domain"/>
    <property type="match status" value="1"/>
</dbReference>
<organism evidence="3 4">
    <name type="scientific">Mucilaginibacter litoreus</name>
    <dbReference type="NCBI Taxonomy" id="1048221"/>
    <lineage>
        <taxon>Bacteria</taxon>
        <taxon>Pseudomonadati</taxon>
        <taxon>Bacteroidota</taxon>
        <taxon>Sphingobacteriia</taxon>
        <taxon>Sphingobacteriales</taxon>
        <taxon>Sphingobacteriaceae</taxon>
        <taxon>Mucilaginibacter</taxon>
    </lineage>
</organism>
<accession>A0ABW3APC2</accession>
<proteinExistence type="predicted"/>
<name>A0ABW3APC2_9SPHI</name>